<dbReference type="PANTHER" id="PTHR43122:SF1">
    <property type="entry name" value="IRON-SULFUR-BINDING PROTEIN"/>
    <property type="match status" value="1"/>
</dbReference>
<dbReference type="PANTHER" id="PTHR43122">
    <property type="entry name" value="FERREDOXIN SUBUNIT OF PYRUVATE:FLAVODOXIN OXIDOREDUCTASE-RELATED"/>
    <property type="match status" value="1"/>
</dbReference>
<feature type="domain" description="4Fe-4S ferredoxin-type" evidence="1">
    <location>
        <begin position="18"/>
        <end position="47"/>
    </location>
</feature>
<dbReference type="Pfam" id="PF13187">
    <property type="entry name" value="Fer4_9"/>
    <property type="match status" value="1"/>
</dbReference>
<dbReference type="KEGG" id="dmu:Desmu_0317"/>
<dbReference type="STRING" id="765177.Desmu_0317"/>
<dbReference type="EMBL" id="CP002363">
    <property type="protein sequence ID" value="ADV64636.1"/>
    <property type="molecule type" value="Genomic_DNA"/>
</dbReference>
<dbReference type="Proteomes" id="UP000001068">
    <property type="component" value="Chromosome"/>
</dbReference>
<dbReference type="HOGENOM" id="CLU_139698_5_3_2"/>
<organism evidence="2 3">
    <name type="scientific">Desulfurococcus mucosus (strain ATCC 35584 / DSM 2162 / JCM 9187 / O7/1)</name>
    <dbReference type="NCBI Taxonomy" id="765177"/>
    <lineage>
        <taxon>Archaea</taxon>
        <taxon>Thermoproteota</taxon>
        <taxon>Thermoprotei</taxon>
        <taxon>Desulfurococcales</taxon>
        <taxon>Desulfurococcaceae</taxon>
        <taxon>Desulfurococcus</taxon>
    </lineage>
</organism>
<name>E8R810_DESM0</name>
<dbReference type="InterPro" id="IPR017900">
    <property type="entry name" value="4Fe4S_Fe_S_CS"/>
</dbReference>
<dbReference type="InterPro" id="IPR017896">
    <property type="entry name" value="4Fe4S_Fe-S-bd"/>
</dbReference>
<reference evidence="3" key="1">
    <citation type="submission" date="2010-11" db="EMBL/GenBank/DDBJ databases">
        <title>The complete genome of Desulfurococcus mucosus DSM 2162.</title>
        <authorList>
            <consortium name="US DOE Joint Genome Institute (JGI-PGF)"/>
            <person name="Lucas S."/>
            <person name="Copeland A."/>
            <person name="Lapidus A."/>
            <person name="Bruce D."/>
            <person name="Goodwin L."/>
            <person name="Pitluck S."/>
            <person name="Kyrpides N."/>
            <person name="Mavromatis K."/>
            <person name="Pagani I."/>
            <person name="Ivanova N."/>
            <person name="Ovchinnikova G."/>
            <person name="Chertkov O."/>
            <person name="Held B."/>
            <person name="Brettin T."/>
            <person name="Detter J.C."/>
            <person name="Tapia R."/>
            <person name="Han C."/>
            <person name="Land M."/>
            <person name="Hauser L."/>
            <person name="Markowitz V."/>
            <person name="Cheng J.-F."/>
            <person name="Hugenholtz P."/>
            <person name="Woyke T."/>
            <person name="Wu D."/>
            <person name="Wirth R."/>
            <person name="Bilek Y."/>
            <person name="Hader T."/>
            <person name="Klenk H.-P."/>
            <person name="Eisen J.A."/>
        </authorList>
    </citation>
    <scope>NUCLEOTIDE SEQUENCE [LARGE SCALE GENOMIC DNA]</scope>
    <source>
        <strain evidence="3">ATCC 35584 / DSM 2162 / JCM 9187 / O7/1</strain>
    </source>
</reference>
<dbReference type="AlphaFoldDB" id="E8R810"/>
<reference evidence="2 3" key="2">
    <citation type="journal article" date="2011" name="Stand. Genomic Sci.">
        <title>Complete genome sequence of Desulfurococcus mucosus type strain (O7/1).</title>
        <authorList>
            <person name="Wirth R."/>
            <person name="Chertkov O."/>
            <person name="Held B."/>
            <person name="Lapidus A."/>
            <person name="Nolan M."/>
            <person name="Lucas S."/>
            <person name="Hammon N."/>
            <person name="Deshpande S."/>
            <person name="Cheng J.F."/>
            <person name="Tapia R."/>
            <person name="Han C."/>
            <person name="Goodwin L."/>
            <person name="Pitluck S."/>
            <person name="Liolios K."/>
            <person name="Ioanna P."/>
            <person name="Ivanova N."/>
            <person name="Mavromatis K."/>
            <person name="Mikhailova N."/>
            <person name="Pati A."/>
            <person name="Chen A."/>
            <person name="Palaniappan K."/>
            <person name="Land M."/>
            <person name="Hauser L."/>
            <person name="Chang Y.J."/>
            <person name="Jeffries C.D."/>
            <person name="Bilek Y."/>
            <person name="Hader T."/>
            <person name="Rohde M."/>
            <person name="Spring S."/>
            <person name="Sikorski J."/>
            <person name="Goker M."/>
            <person name="Woyke T."/>
            <person name="Bristow J."/>
            <person name="Eisen J.A."/>
            <person name="Markowitz V."/>
            <person name="Hugenholtz P."/>
            <person name="Kyrpides N.C."/>
            <person name="Klenk H.P."/>
        </authorList>
    </citation>
    <scope>NUCLEOTIDE SEQUENCE [LARGE SCALE GENOMIC DNA]</scope>
    <source>
        <strain evidence="3">ATCC 35584 / DSM 2162 / JCM 9187 / O7/1</strain>
    </source>
</reference>
<dbReference type="GO" id="GO:0016491">
    <property type="term" value="F:oxidoreductase activity"/>
    <property type="evidence" value="ECO:0007669"/>
    <property type="project" value="UniProtKB-ARBA"/>
</dbReference>
<proteinExistence type="predicted"/>
<protein>
    <submittedName>
        <fullName evidence="2">2-oxoglutarate ferredoxin oxidoreductase, delta subunit</fullName>
    </submittedName>
</protein>
<evidence type="ECO:0000259" key="1">
    <source>
        <dbReference type="PROSITE" id="PS51379"/>
    </source>
</evidence>
<accession>E8R810</accession>
<dbReference type="PROSITE" id="PS00198">
    <property type="entry name" value="4FE4S_FER_1"/>
    <property type="match status" value="1"/>
</dbReference>
<keyword evidence="3" id="KW-1185">Reference proteome</keyword>
<evidence type="ECO:0000313" key="3">
    <source>
        <dbReference type="Proteomes" id="UP000001068"/>
    </source>
</evidence>
<evidence type="ECO:0000313" key="2">
    <source>
        <dbReference type="EMBL" id="ADV64636.1"/>
    </source>
</evidence>
<gene>
    <name evidence="2" type="ordered locus">Desmu_0317</name>
</gene>
<feature type="domain" description="4Fe-4S ferredoxin-type" evidence="1">
    <location>
        <begin position="54"/>
        <end position="84"/>
    </location>
</feature>
<dbReference type="GeneID" id="10153009"/>
<dbReference type="PROSITE" id="PS51379">
    <property type="entry name" value="4FE4S_FER_2"/>
    <property type="match status" value="2"/>
</dbReference>
<dbReference type="eggNOG" id="arCOG00959">
    <property type="taxonomic scope" value="Archaea"/>
</dbReference>
<dbReference type="SUPFAM" id="SSF54862">
    <property type="entry name" value="4Fe-4S ferredoxins"/>
    <property type="match status" value="1"/>
</dbReference>
<sequence precursor="true">MSTVLPEAGLIARGNGRYRVNIIVDRCKECGICIAVCPMKVLAKSSILNRNGYRPPEPAHVEKCIGCRLCEYNCPDFAIYVEVESK</sequence>
<dbReference type="Gene3D" id="3.30.70.20">
    <property type="match status" value="1"/>
</dbReference>
<dbReference type="RefSeq" id="WP_013561858.1">
    <property type="nucleotide sequence ID" value="NC_014961.1"/>
</dbReference>